<dbReference type="InterPro" id="IPR053848">
    <property type="entry name" value="IMS_HHH_1"/>
</dbReference>
<evidence type="ECO:0000256" key="10">
    <source>
        <dbReference type="ARBA" id="ARBA00022763"/>
    </source>
</evidence>
<comment type="cofactor">
    <cofactor evidence="17">
        <name>Mg(2+)</name>
        <dbReference type="ChEBI" id="CHEBI:18420"/>
    </cofactor>
    <text evidence="17">Binds 2 magnesium ions per subunit.</text>
</comment>
<keyword evidence="7 17" id="KW-0548">Nucleotidyltransferase</keyword>
<evidence type="ECO:0000256" key="6">
    <source>
        <dbReference type="ARBA" id="ARBA00022679"/>
    </source>
</evidence>
<dbReference type="InterPro" id="IPR050116">
    <property type="entry name" value="DNA_polymerase-Y"/>
</dbReference>
<evidence type="ECO:0000256" key="18">
    <source>
        <dbReference type="SAM" id="MobiDB-lite"/>
    </source>
</evidence>
<dbReference type="NCBIfam" id="NF002677">
    <property type="entry name" value="PRK02406.1"/>
    <property type="match status" value="1"/>
</dbReference>
<feature type="region of interest" description="Disordered" evidence="18">
    <location>
        <begin position="358"/>
        <end position="382"/>
    </location>
</feature>
<evidence type="ECO:0000313" key="21">
    <source>
        <dbReference type="Proteomes" id="UP000019025"/>
    </source>
</evidence>
<proteinExistence type="inferred from homology"/>
<keyword evidence="6 17" id="KW-0808">Transferase</keyword>
<dbReference type="Pfam" id="PF00817">
    <property type="entry name" value="IMS"/>
    <property type="match status" value="1"/>
</dbReference>
<comment type="catalytic activity">
    <reaction evidence="15 17">
        <text>DNA(n) + a 2'-deoxyribonucleoside 5'-triphosphate = DNA(n+1) + diphosphate</text>
        <dbReference type="Rhea" id="RHEA:22508"/>
        <dbReference type="Rhea" id="RHEA-COMP:17339"/>
        <dbReference type="Rhea" id="RHEA-COMP:17340"/>
        <dbReference type="ChEBI" id="CHEBI:33019"/>
        <dbReference type="ChEBI" id="CHEBI:61560"/>
        <dbReference type="ChEBI" id="CHEBI:173112"/>
        <dbReference type="EC" id="2.7.7.7"/>
    </reaction>
</comment>
<organism evidence="20 21">
    <name type="scientific">Candidatus Sodalis pierantonii str. SOPE</name>
    <dbReference type="NCBI Taxonomy" id="2342"/>
    <lineage>
        <taxon>Bacteria</taxon>
        <taxon>Pseudomonadati</taxon>
        <taxon>Pseudomonadota</taxon>
        <taxon>Gammaproteobacteria</taxon>
        <taxon>Enterobacterales</taxon>
        <taxon>Bruguierivoracaceae</taxon>
        <taxon>Sodalis</taxon>
    </lineage>
</organism>
<dbReference type="PANTHER" id="PTHR11076:SF33">
    <property type="entry name" value="DNA POLYMERASE KAPPA"/>
    <property type="match status" value="1"/>
</dbReference>
<dbReference type="GO" id="GO:0006261">
    <property type="term" value="P:DNA-templated DNA replication"/>
    <property type="evidence" value="ECO:0007669"/>
    <property type="project" value="UniProtKB-UniRule"/>
</dbReference>
<evidence type="ECO:0000256" key="2">
    <source>
        <dbReference type="ARBA" id="ARBA00010945"/>
    </source>
</evidence>
<dbReference type="STRING" id="2342.SOPEG_0811"/>
<name>W0HHN1_9GAMM</name>
<keyword evidence="5 17" id="KW-0963">Cytoplasm</keyword>
<feature type="active site" evidence="17">
    <location>
        <position position="104"/>
    </location>
</feature>
<keyword evidence="21" id="KW-1185">Reference proteome</keyword>
<dbReference type="InterPro" id="IPR043502">
    <property type="entry name" value="DNA/RNA_pol_sf"/>
</dbReference>
<feature type="binding site" evidence="17">
    <location>
        <position position="103"/>
    </location>
    <ligand>
        <name>Mg(2+)</name>
        <dbReference type="ChEBI" id="CHEBI:18420"/>
    </ligand>
</feature>
<dbReference type="Pfam" id="PF21999">
    <property type="entry name" value="IMS_HHH_1"/>
    <property type="match status" value="1"/>
</dbReference>
<dbReference type="Proteomes" id="UP000019025">
    <property type="component" value="Chromosome"/>
</dbReference>
<sequence length="382" mass="42811">MRKIIHVDMDCFFAAVEMRDNPHLRDIPLAIGGSADRRGVISTANYPARRYGVHSAMSTAMALKLCPHLTVIPGRMAVYKEASDHIRSIFARYTSLIEPLSLDEAFMDVTDSDCCDGSATLMARAIRQEIADELRLTASAGVAPVKFLAKIASDLNKPNGQYVITPAAMPAFLLQLPLAKIPGVGKVTAKKLGEMGLVTCADVQQFDLATLLRQFGKFGRVIWERSHGIDERQVSADRLRKSVGVERTLAQDITRWEACEDIIDHLYPELERRLARVRPDLQIARQGIKLKFADFQQTTQEHVWPRLNKTDLIAIARQAWEQRRGDRGVRLVGLHVMLMDPQLERQLLLNWEEERNPPPFRPVAATGHTPQARAVKTSPSDP</sequence>
<dbReference type="FunFam" id="3.30.70.270:FF:000002">
    <property type="entry name" value="DNA polymerase IV"/>
    <property type="match status" value="1"/>
</dbReference>
<keyword evidence="12 17" id="KW-0239">DNA-directed DNA polymerase</keyword>
<dbReference type="CDD" id="cd03586">
    <property type="entry name" value="PolY_Pol_IV_kappa"/>
    <property type="match status" value="1"/>
</dbReference>
<evidence type="ECO:0000256" key="1">
    <source>
        <dbReference type="ARBA" id="ARBA00004496"/>
    </source>
</evidence>
<dbReference type="GO" id="GO:0003887">
    <property type="term" value="F:DNA-directed DNA polymerase activity"/>
    <property type="evidence" value="ECO:0007669"/>
    <property type="project" value="UniProtKB-UniRule"/>
</dbReference>
<evidence type="ECO:0000256" key="9">
    <source>
        <dbReference type="ARBA" id="ARBA00022723"/>
    </source>
</evidence>
<comment type="similarity">
    <text evidence="2 17">Belongs to the DNA polymerase type-Y family.</text>
</comment>
<keyword evidence="4 17" id="KW-0515">Mutator protein</keyword>
<dbReference type="Gene3D" id="3.40.1170.60">
    <property type="match status" value="1"/>
</dbReference>
<comment type="function">
    <text evidence="17">Poorly processive, error-prone DNA polymerase involved in untargeted mutagenesis. Copies undamaged DNA at stalled replication forks, which arise in vivo from mismatched or misaligned primer ends. These misaligned primers can be extended by PolIV. Exhibits no 3'-5' exonuclease (proofreading) activity. May be involved in translesional synthesis, in conjunction with the beta clamp from PolIII.</text>
</comment>
<dbReference type="PROSITE" id="PS50173">
    <property type="entry name" value="UMUC"/>
    <property type="match status" value="1"/>
</dbReference>
<dbReference type="EMBL" id="CP006568">
    <property type="protein sequence ID" value="AHF73266.1"/>
    <property type="molecule type" value="Genomic_DNA"/>
</dbReference>
<dbReference type="Gene3D" id="3.30.1490.100">
    <property type="entry name" value="DNA polymerase, Y-family, little finger domain"/>
    <property type="match status" value="1"/>
</dbReference>
<dbReference type="InterPro" id="IPR043128">
    <property type="entry name" value="Rev_trsase/Diguanyl_cyclase"/>
</dbReference>
<evidence type="ECO:0000256" key="3">
    <source>
        <dbReference type="ARBA" id="ARBA00012417"/>
    </source>
</evidence>
<dbReference type="SUPFAM" id="SSF100879">
    <property type="entry name" value="Lesion bypass DNA polymerase (Y-family), little finger domain"/>
    <property type="match status" value="1"/>
</dbReference>
<keyword evidence="9 17" id="KW-0479">Metal-binding</keyword>
<keyword evidence="11 17" id="KW-0460">Magnesium</keyword>
<feature type="site" description="Substrate discrimination" evidence="17">
    <location>
        <position position="13"/>
    </location>
</feature>
<accession>W0HHN1</accession>
<feature type="binding site" evidence="17">
    <location>
        <position position="8"/>
    </location>
    <ligand>
        <name>Mg(2+)</name>
        <dbReference type="ChEBI" id="CHEBI:18420"/>
    </ligand>
</feature>
<dbReference type="InterPro" id="IPR017961">
    <property type="entry name" value="DNA_pol_Y-fam_little_finger"/>
</dbReference>
<dbReference type="InterPro" id="IPR022880">
    <property type="entry name" value="DNApol_IV"/>
</dbReference>
<comment type="subunit">
    <text evidence="17">Monomer.</text>
</comment>
<dbReference type="FunFam" id="3.30.1490.100:FF:000002">
    <property type="entry name" value="DNA polymerase IV"/>
    <property type="match status" value="1"/>
</dbReference>
<dbReference type="GO" id="GO:0003684">
    <property type="term" value="F:damaged DNA binding"/>
    <property type="evidence" value="ECO:0007669"/>
    <property type="project" value="InterPro"/>
</dbReference>
<dbReference type="Gene3D" id="3.30.70.270">
    <property type="match status" value="1"/>
</dbReference>
<dbReference type="KEGG" id="pes:SOPEG_0811"/>
<dbReference type="Gene3D" id="1.10.150.20">
    <property type="entry name" value="5' to 3' exonuclease, C-terminal subdomain"/>
    <property type="match status" value="1"/>
</dbReference>
<dbReference type="HOGENOM" id="CLU_012348_1_2_6"/>
<dbReference type="PATRIC" id="fig|2342.5.peg.827"/>
<dbReference type="GO" id="GO:0005829">
    <property type="term" value="C:cytosol"/>
    <property type="evidence" value="ECO:0007669"/>
    <property type="project" value="TreeGrafter"/>
</dbReference>
<evidence type="ECO:0000256" key="8">
    <source>
        <dbReference type="ARBA" id="ARBA00022705"/>
    </source>
</evidence>
<evidence type="ECO:0000256" key="7">
    <source>
        <dbReference type="ARBA" id="ARBA00022695"/>
    </source>
</evidence>
<dbReference type="GO" id="GO:0006281">
    <property type="term" value="P:DNA repair"/>
    <property type="evidence" value="ECO:0007669"/>
    <property type="project" value="UniProtKB-UniRule"/>
</dbReference>
<dbReference type="eggNOG" id="COG0389">
    <property type="taxonomic scope" value="Bacteria"/>
</dbReference>
<gene>
    <name evidence="17 20" type="primary">dinB</name>
    <name evidence="20" type="ORF">SOPEG_0811</name>
</gene>
<dbReference type="InterPro" id="IPR001126">
    <property type="entry name" value="UmuC"/>
</dbReference>
<evidence type="ECO:0000256" key="12">
    <source>
        <dbReference type="ARBA" id="ARBA00022932"/>
    </source>
</evidence>
<keyword evidence="14 17" id="KW-0234">DNA repair</keyword>
<evidence type="ECO:0000256" key="11">
    <source>
        <dbReference type="ARBA" id="ARBA00022842"/>
    </source>
</evidence>
<evidence type="ECO:0000259" key="19">
    <source>
        <dbReference type="PROSITE" id="PS50173"/>
    </source>
</evidence>
<evidence type="ECO:0000256" key="16">
    <source>
        <dbReference type="ARBA" id="ARBA00073079"/>
    </source>
</evidence>
<evidence type="ECO:0000256" key="15">
    <source>
        <dbReference type="ARBA" id="ARBA00049244"/>
    </source>
</evidence>
<keyword evidence="13 17" id="KW-0238">DNA-binding</keyword>
<dbReference type="GO" id="GO:0000287">
    <property type="term" value="F:magnesium ion binding"/>
    <property type="evidence" value="ECO:0007669"/>
    <property type="project" value="UniProtKB-UniRule"/>
</dbReference>
<dbReference type="InterPro" id="IPR036775">
    <property type="entry name" value="DNA_pol_Y-fam_lit_finger_sf"/>
</dbReference>
<dbReference type="AlphaFoldDB" id="W0HHN1"/>
<feature type="domain" description="UmuC" evidence="19">
    <location>
        <begin position="4"/>
        <end position="185"/>
    </location>
</feature>
<evidence type="ECO:0000256" key="17">
    <source>
        <dbReference type="HAMAP-Rule" id="MF_01113"/>
    </source>
</evidence>
<protein>
    <recommendedName>
        <fullName evidence="16 17">DNA polymerase IV</fullName>
        <shortName evidence="17">Pol IV</shortName>
        <ecNumber evidence="3 17">2.7.7.7</ecNumber>
    </recommendedName>
</protein>
<dbReference type="SUPFAM" id="SSF56672">
    <property type="entry name" value="DNA/RNA polymerases"/>
    <property type="match status" value="1"/>
</dbReference>
<evidence type="ECO:0000256" key="5">
    <source>
        <dbReference type="ARBA" id="ARBA00022490"/>
    </source>
</evidence>
<dbReference type="HAMAP" id="MF_01113">
    <property type="entry name" value="DNApol_IV"/>
    <property type="match status" value="1"/>
</dbReference>
<reference evidence="20 21" key="1">
    <citation type="journal article" date="2014" name="Genome Biol. Evol.">
        <title>Genome degeneration and adaptation in a nascent stage of symbiosis.</title>
        <authorList>
            <person name="Oakeson K.F."/>
            <person name="Gil R."/>
            <person name="Clayton A.L."/>
            <person name="Dunn D.M."/>
            <person name="von Niederhausern A.C."/>
            <person name="Hamil C."/>
            <person name="Aoyagi A."/>
            <person name="Duval B."/>
            <person name="Baca A."/>
            <person name="Silva F.J."/>
            <person name="Vallier A."/>
            <person name="Jackson D.G."/>
            <person name="Latorre A."/>
            <person name="Weiss R.B."/>
            <person name="Heddi A."/>
            <person name="Moya A."/>
            <person name="Dale C."/>
        </authorList>
    </citation>
    <scope>NUCLEOTIDE SEQUENCE [LARGE SCALE GENOMIC DNA]</scope>
    <source>
        <strain evidence="21">none</strain>
    </source>
</reference>
<dbReference type="FunFam" id="3.40.1170.60:FF:000001">
    <property type="entry name" value="DNA polymerase IV"/>
    <property type="match status" value="1"/>
</dbReference>
<evidence type="ECO:0000313" key="20">
    <source>
        <dbReference type="EMBL" id="AHF73266.1"/>
    </source>
</evidence>
<dbReference type="GO" id="GO:0042276">
    <property type="term" value="P:error-prone translesion synthesis"/>
    <property type="evidence" value="ECO:0007669"/>
    <property type="project" value="TreeGrafter"/>
</dbReference>
<evidence type="ECO:0000256" key="4">
    <source>
        <dbReference type="ARBA" id="ARBA00022457"/>
    </source>
</evidence>
<evidence type="ECO:0000256" key="14">
    <source>
        <dbReference type="ARBA" id="ARBA00023204"/>
    </source>
</evidence>
<dbReference type="Pfam" id="PF11799">
    <property type="entry name" value="IMS_C"/>
    <property type="match status" value="1"/>
</dbReference>
<dbReference type="EC" id="2.7.7.7" evidence="3 17"/>
<comment type="subcellular location">
    <subcellularLocation>
        <location evidence="1 17">Cytoplasm</location>
    </subcellularLocation>
</comment>
<keyword evidence="8 17" id="KW-0235">DNA replication</keyword>
<dbReference type="FunFam" id="1.10.150.20:FF:000019">
    <property type="entry name" value="DNA polymerase IV"/>
    <property type="match status" value="1"/>
</dbReference>
<dbReference type="GO" id="GO:0009432">
    <property type="term" value="P:SOS response"/>
    <property type="evidence" value="ECO:0007669"/>
    <property type="project" value="UniProtKB-ARBA"/>
</dbReference>
<evidence type="ECO:0000256" key="13">
    <source>
        <dbReference type="ARBA" id="ARBA00023125"/>
    </source>
</evidence>
<keyword evidence="10 17" id="KW-0227">DNA damage</keyword>
<dbReference type="PANTHER" id="PTHR11076">
    <property type="entry name" value="DNA REPAIR POLYMERASE UMUC / TRANSFERASE FAMILY MEMBER"/>
    <property type="match status" value="1"/>
</dbReference>